<evidence type="ECO:0000259" key="2">
    <source>
        <dbReference type="PROSITE" id="PS50887"/>
    </source>
</evidence>
<dbReference type="Proteomes" id="UP000032427">
    <property type="component" value="Chromosome 2"/>
</dbReference>
<dbReference type="PANTHER" id="PTHR46663:SF2">
    <property type="entry name" value="GGDEF DOMAIN-CONTAINING PROTEIN"/>
    <property type="match status" value="1"/>
</dbReference>
<keyword evidence="1" id="KW-0472">Membrane</keyword>
<evidence type="ECO:0000313" key="4">
    <source>
        <dbReference type="Proteomes" id="UP000032427"/>
    </source>
</evidence>
<feature type="domain" description="GGDEF" evidence="2">
    <location>
        <begin position="284"/>
        <end position="417"/>
    </location>
</feature>
<dbReference type="STRING" id="80852.AWOD_II_0776"/>
<evidence type="ECO:0000256" key="1">
    <source>
        <dbReference type="SAM" id="Phobius"/>
    </source>
</evidence>
<dbReference type="HOGENOM" id="CLU_653209_0_0_6"/>
<dbReference type="SMART" id="SM00267">
    <property type="entry name" value="GGDEF"/>
    <property type="match status" value="1"/>
</dbReference>
<protein>
    <submittedName>
        <fullName evidence="3">Putative membrane associated regulator, GGDEF family protein</fullName>
    </submittedName>
</protein>
<gene>
    <name evidence="3" type="ORF">AWOD_II_0776</name>
</gene>
<dbReference type="InterPro" id="IPR052163">
    <property type="entry name" value="DGC-Regulatory_Protein"/>
</dbReference>
<dbReference type="Gene3D" id="3.30.70.270">
    <property type="match status" value="1"/>
</dbReference>
<accession>A0A090ICX3</accession>
<feature type="transmembrane region" description="Helical" evidence="1">
    <location>
        <begin position="211"/>
        <end position="234"/>
    </location>
</feature>
<dbReference type="NCBIfam" id="TIGR00254">
    <property type="entry name" value="GGDEF"/>
    <property type="match status" value="1"/>
</dbReference>
<evidence type="ECO:0000313" key="3">
    <source>
        <dbReference type="EMBL" id="CED57404.1"/>
    </source>
</evidence>
<dbReference type="InterPro" id="IPR021796">
    <property type="entry name" value="Tll0287-like_dom"/>
</dbReference>
<dbReference type="KEGG" id="awd:AWOD_II_0776"/>
<organism evidence="3 4">
    <name type="scientific">Aliivibrio wodanis</name>
    <dbReference type="NCBI Taxonomy" id="80852"/>
    <lineage>
        <taxon>Bacteria</taxon>
        <taxon>Pseudomonadati</taxon>
        <taxon>Pseudomonadota</taxon>
        <taxon>Gammaproteobacteria</taxon>
        <taxon>Vibrionales</taxon>
        <taxon>Vibrionaceae</taxon>
        <taxon>Aliivibrio</taxon>
    </lineage>
</organism>
<dbReference type="InterPro" id="IPR029787">
    <property type="entry name" value="Nucleotide_cyclase"/>
</dbReference>
<keyword evidence="4" id="KW-1185">Reference proteome</keyword>
<dbReference type="PANTHER" id="PTHR46663">
    <property type="entry name" value="DIGUANYLATE CYCLASE DGCT-RELATED"/>
    <property type="match status" value="1"/>
</dbReference>
<dbReference type="SUPFAM" id="SSF55073">
    <property type="entry name" value="Nucleotide cyclase"/>
    <property type="match status" value="1"/>
</dbReference>
<dbReference type="PATRIC" id="fig|80852.17.peg.3560"/>
<dbReference type="PROSITE" id="PS50887">
    <property type="entry name" value="GGDEF"/>
    <property type="match status" value="1"/>
</dbReference>
<dbReference type="AlphaFoldDB" id="A0A090ICX3"/>
<dbReference type="InterPro" id="IPR043128">
    <property type="entry name" value="Rev_trsase/Diguanyl_cyclase"/>
</dbReference>
<reference evidence="4" key="1">
    <citation type="submission" date="2014-09" db="EMBL/GenBank/DDBJ databases">
        <authorList>
            <person name="Hjerde E."/>
        </authorList>
    </citation>
    <scope>NUCLEOTIDE SEQUENCE [LARGE SCALE GENOMIC DNA]</scope>
    <source>
        <strain evidence="4">06/09/139</strain>
    </source>
</reference>
<dbReference type="CDD" id="cd01949">
    <property type="entry name" value="GGDEF"/>
    <property type="match status" value="1"/>
</dbReference>
<dbReference type="Pfam" id="PF00990">
    <property type="entry name" value="GGDEF"/>
    <property type="match status" value="1"/>
</dbReference>
<dbReference type="InterPro" id="IPR000160">
    <property type="entry name" value="GGDEF_dom"/>
</dbReference>
<name>A0A090ICX3_9GAMM</name>
<proteinExistence type="predicted"/>
<keyword evidence="1" id="KW-0812">Transmembrane</keyword>
<sequence length="420" mass="47594">MIRVKNFIVQHTISIVFLYITAISVLFLLGSNAYKEMIYKRITQDIAMVYSDTLSSLHEFYSINILPNAKNAGVDVSTDYLNTLDKLPYPITFSNSFGNHLSQDIPGLYVDIYSNYPFENKKQRQLTPFAQHALDTLSKGKEPYILTYEQGYLEENDLVRLAKPIYMKKNCLTCHNSDKYNLGRQWEENEFRGIREIILPVPKKDQLSEQVLFIGFILALFAALSGVLLILPLVKNLKESLNQTEKLAIKLKYQANHDCLTKVANLNYLITLIEESLKTGSETERVGLIFIDLDKFKPINDQYGHAAGDAMLCHVSSLIEKVIKDKATLARIGGDEFVLLISTISTNAEMVTLVNSIQTAFTKPLKYKNNTLTVSASFGGVIQEKHHTTVDDLLKSADKAMYASKNSKHNYFTLYQENNN</sequence>
<dbReference type="Pfam" id="PF11845">
    <property type="entry name" value="Tll0287-like"/>
    <property type="match status" value="1"/>
</dbReference>
<feature type="transmembrane region" description="Helical" evidence="1">
    <location>
        <begin position="12"/>
        <end position="34"/>
    </location>
</feature>
<keyword evidence="1" id="KW-1133">Transmembrane helix</keyword>
<dbReference type="EMBL" id="LN554847">
    <property type="protein sequence ID" value="CED57404.1"/>
    <property type="molecule type" value="Genomic_DNA"/>
</dbReference>